<accession>A0A1G1ZN41</accession>
<evidence type="ECO:0000259" key="14">
    <source>
        <dbReference type="SMART" id="SM00840"/>
    </source>
</evidence>
<reference evidence="15 16" key="1">
    <citation type="journal article" date="2016" name="Nat. Commun.">
        <title>Thousands of microbial genomes shed light on interconnected biogeochemical processes in an aquifer system.</title>
        <authorList>
            <person name="Anantharaman K."/>
            <person name="Brown C.T."/>
            <person name="Hug L.A."/>
            <person name="Sharon I."/>
            <person name="Castelle C.J."/>
            <person name="Probst A.J."/>
            <person name="Thomas B.C."/>
            <person name="Singh A."/>
            <person name="Wilkins M.J."/>
            <person name="Karaoz U."/>
            <person name="Brodie E.L."/>
            <person name="Williams K.H."/>
            <person name="Hubbard S.S."/>
            <person name="Banfield J.F."/>
        </authorList>
    </citation>
    <scope>NUCLEOTIDE SEQUENCE [LARGE SCALE GENOMIC DNA]</scope>
</reference>
<dbReference type="InterPro" id="IPR015803">
    <property type="entry name" value="Cys-tRNA-ligase"/>
</dbReference>
<dbReference type="Pfam" id="PF01406">
    <property type="entry name" value="tRNA-synt_1e"/>
    <property type="match status" value="1"/>
</dbReference>
<evidence type="ECO:0000256" key="1">
    <source>
        <dbReference type="ARBA" id="ARBA00001947"/>
    </source>
</evidence>
<dbReference type="GO" id="GO:0046872">
    <property type="term" value="F:metal ion binding"/>
    <property type="evidence" value="ECO:0007669"/>
    <property type="project" value="UniProtKB-KW"/>
</dbReference>
<name>A0A1G1ZN41_9BACT</name>
<gene>
    <name evidence="13" type="primary">cysS</name>
    <name evidence="15" type="ORF">A3A16_01745</name>
</gene>
<keyword evidence="11 13" id="KW-0648">Protein biosynthesis</keyword>
<evidence type="ECO:0000256" key="12">
    <source>
        <dbReference type="ARBA" id="ARBA00023146"/>
    </source>
</evidence>
<comment type="caution">
    <text evidence="13">Lacks conserved residue(s) required for the propagation of feature annotation.</text>
</comment>
<evidence type="ECO:0000256" key="7">
    <source>
        <dbReference type="ARBA" id="ARBA00022723"/>
    </source>
</evidence>
<comment type="similarity">
    <text evidence="3 13">Belongs to the class-I aminoacyl-tRNA synthetase family.</text>
</comment>
<dbReference type="InterPro" id="IPR024909">
    <property type="entry name" value="Cys-tRNA/MSH_ligase"/>
</dbReference>
<dbReference type="STRING" id="1798407.A3A16_01745"/>
<dbReference type="PANTHER" id="PTHR10890:SF3">
    <property type="entry name" value="CYSTEINE--TRNA LIGASE, CYTOPLASMIC"/>
    <property type="match status" value="1"/>
</dbReference>
<dbReference type="GO" id="GO:0006423">
    <property type="term" value="P:cysteinyl-tRNA aminoacylation"/>
    <property type="evidence" value="ECO:0007669"/>
    <property type="project" value="UniProtKB-UniRule"/>
</dbReference>
<evidence type="ECO:0000256" key="13">
    <source>
        <dbReference type="HAMAP-Rule" id="MF_00041"/>
    </source>
</evidence>
<evidence type="ECO:0000256" key="6">
    <source>
        <dbReference type="ARBA" id="ARBA00022598"/>
    </source>
</evidence>
<sequence length="477" mass="54725">MTIYNSLSGEKEDFDKILGGRKKIRLFVCGPTVFDYIHIGNARTFLIYDIFTRYLRSIGVKVFNLQNITDIDDKIIKRARETNITPKAIALKFEKAYKDDIKKLGIDTVTKYAPATKYIKQIVKQIKTLIQKGHAYKIEGDGYYFDLSTFPEYGKLSKRTTLQAEDAVSRIDESVNKRNKGDFALWKFSKPGEPYWNNELGRGRPGWHIEDTAITDYYFGPQYDIHGGAIELKFPHHEAEIAQQESASGKKPLVKIWMHAGILLVNGQKMSKSLGNFISVRDYLEKRSVNILRYIVASHHYRSPIDYNEQMTIDAQNALAGIQEFLAKLSLAMKRKSIWGHRKSTGLTMSETLTTYQSKFTAAMDDDFNTPEALAVIFNLINEINPKIWSLDKKEVKLIVKWLNEKLKIFKIAVKLPKIPLKIRRLAKGRELLRANQQFIQADPLRKQIESLGYKVEDTPVGPLVLEKSKIQNPKSK</sequence>
<evidence type="ECO:0000256" key="11">
    <source>
        <dbReference type="ARBA" id="ARBA00022917"/>
    </source>
</evidence>
<evidence type="ECO:0000256" key="5">
    <source>
        <dbReference type="ARBA" id="ARBA00022490"/>
    </source>
</evidence>
<keyword evidence="7" id="KW-0479">Metal-binding</keyword>
<dbReference type="CDD" id="cd00672">
    <property type="entry name" value="CysRS_core"/>
    <property type="match status" value="1"/>
</dbReference>
<dbReference type="Gene3D" id="1.20.120.1910">
    <property type="entry name" value="Cysteine-tRNA ligase, C-terminal anti-codon recognition domain"/>
    <property type="match status" value="1"/>
</dbReference>
<dbReference type="EMBL" id="MHJJ01000008">
    <property type="protein sequence ID" value="OGY65566.1"/>
    <property type="molecule type" value="Genomic_DNA"/>
</dbReference>
<dbReference type="EC" id="6.1.1.16" evidence="13"/>
<evidence type="ECO:0000256" key="2">
    <source>
        <dbReference type="ARBA" id="ARBA00004496"/>
    </source>
</evidence>
<proteinExistence type="inferred from homology"/>
<evidence type="ECO:0000256" key="3">
    <source>
        <dbReference type="ARBA" id="ARBA00005594"/>
    </source>
</evidence>
<dbReference type="Pfam" id="PF09190">
    <property type="entry name" value="DALR_2"/>
    <property type="match status" value="1"/>
</dbReference>
<keyword evidence="9" id="KW-0862">Zinc</keyword>
<feature type="short sequence motif" description="'KMSKS' region" evidence="13">
    <location>
        <begin position="269"/>
        <end position="273"/>
    </location>
</feature>
<dbReference type="PANTHER" id="PTHR10890">
    <property type="entry name" value="CYSTEINYL-TRNA SYNTHETASE"/>
    <property type="match status" value="1"/>
</dbReference>
<evidence type="ECO:0000313" key="15">
    <source>
        <dbReference type="EMBL" id="OGY65566.1"/>
    </source>
</evidence>
<comment type="catalytic activity">
    <reaction evidence="13">
        <text>tRNA(Cys) + L-cysteine + ATP = L-cysteinyl-tRNA(Cys) + AMP + diphosphate</text>
        <dbReference type="Rhea" id="RHEA:17773"/>
        <dbReference type="Rhea" id="RHEA-COMP:9661"/>
        <dbReference type="Rhea" id="RHEA-COMP:9679"/>
        <dbReference type="ChEBI" id="CHEBI:30616"/>
        <dbReference type="ChEBI" id="CHEBI:33019"/>
        <dbReference type="ChEBI" id="CHEBI:35235"/>
        <dbReference type="ChEBI" id="CHEBI:78442"/>
        <dbReference type="ChEBI" id="CHEBI:78517"/>
        <dbReference type="ChEBI" id="CHEBI:456215"/>
        <dbReference type="EC" id="6.1.1.16"/>
    </reaction>
</comment>
<dbReference type="GO" id="GO:0005737">
    <property type="term" value="C:cytoplasm"/>
    <property type="evidence" value="ECO:0007669"/>
    <property type="project" value="UniProtKB-SubCell"/>
</dbReference>
<dbReference type="GO" id="GO:0004817">
    <property type="term" value="F:cysteine-tRNA ligase activity"/>
    <property type="evidence" value="ECO:0007669"/>
    <property type="project" value="UniProtKB-UniRule"/>
</dbReference>
<dbReference type="Gene3D" id="3.40.50.620">
    <property type="entry name" value="HUPs"/>
    <property type="match status" value="1"/>
</dbReference>
<dbReference type="Proteomes" id="UP000177942">
    <property type="component" value="Unassembled WGS sequence"/>
</dbReference>
<dbReference type="InterPro" id="IPR015273">
    <property type="entry name" value="Cys-tRNA-synt_Ia_DALR"/>
</dbReference>
<dbReference type="InterPro" id="IPR014729">
    <property type="entry name" value="Rossmann-like_a/b/a_fold"/>
</dbReference>
<keyword evidence="6 13" id="KW-0436">Ligase</keyword>
<dbReference type="HAMAP" id="MF_00041">
    <property type="entry name" value="Cys_tRNA_synth"/>
    <property type="match status" value="1"/>
</dbReference>
<comment type="subunit">
    <text evidence="4 13">Monomer.</text>
</comment>
<keyword evidence="8 13" id="KW-0547">Nucleotide-binding</keyword>
<comment type="caution">
    <text evidence="15">The sequence shown here is derived from an EMBL/GenBank/DDBJ whole genome shotgun (WGS) entry which is preliminary data.</text>
</comment>
<dbReference type="SMART" id="SM00840">
    <property type="entry name" value="DALR_2"/>
    <property type="match status" value="1"/>
</dbReference>
<keyword evidence="12 13" id="KW-0030">Aminoacyl-tRNA synthetase</keyword>
<dbReference type="AlphaFoldDB" id="A0A1G1ZN41"/>
<dbReference type="InterPro" id="IPR009080">
    <property type="entry name" value="tRNAsynth_Ia_anticodon-bd"/>
</dbReference>
<evidence type="ECO:0000256" key="10">
    <source>
        <dbReference type="ARBA" id="ARBA00022840"/>
    </source>
</evidence>
<feature type="short sequence motif" description="'HIGH' region" evidence="13">
    <location>
        <begin position="31"/>
        <end position="41"/>
    </location>
</feature>
<comment type="subcellular location">
    <subcellularLocation>
        <location evidence="2 13">Cytoplasm</location>
    </subcellularLocation>
</comment>
<keyword evidence="10 13" id="KW-0067">ATP-binding</keyword>
<dbReference type="SUPFAM" id="SSF52374">
    <property type="entry name" value="Nucleotidylyl transferase"/>
    <property type="match status" value="1"/>
</dbReference>
<comment type="cofactor">
    <cofactor evidence="1">
        <name>Zn(2+)</name>
        <dbReference type="ChEBI" id="CHEBI:29105"/>
    </cofactor>
</comment>
<evidence type="ECO:0000256" key="4">
    <source>
        <dbReference type="ARBA" id="ARBA00011245"/>
    </source>
</evidence>
<dbReference type="SUPFAM" id="SSF47323">
    <property type="entry name" value="Anticodon-binding domain of a subclass of class I aminoacyl-tRNA synthetases"/>
    <property type="match status" value="1"/>
</dbReference>
<evidence type="ECO:0000256" key="8">
    <source>
        <dbReference type="ARBA" id="ARBA00022741"/>
    </source>
</evidence>
<evidence type="ECO:0000313" key="16">
    <source>
        <dbReference type="Proteomes" id="UP000177942"/>
    </source>
</evidence>
<dbReference type="GO" id="GO:0005524">
    <property type="term" value="F:ATP binding"/>
    <property type="evidence" value="ECO:0007669"/>
    <property type="project" value="UniProtKB-UniRule"/>
</dbReference>
<feature type="binding site" evidence="13">
    <location>
        <position position="272"/>
    </location>
    <ligand>
        <name>ATP</name>
        <dbReference type="ChEBI" id="CHEBI:30616"/>
    </ligand>
</feature>
<dbReference type="NCBIfam" id="TIGR00435">
    <property type="entry name" value="cysS"/>
    <property type="match status" value="1"/>
</dbReference>
<evidence type="ECO:0000256" key="9">
    <source>
        <dbReference type="ARBA" id="ARBA00022833"/>
    </source>
</evidence>
<feature type="domain" description="Cysteinyl-tRNA synthetase class Ia DALR" evidence="14">
    <location>
        <begin position="359"/>
        <end position="421"/>
    </location>
</feature>
<dbReference type="PRINTS" id="PR00983">
    <property type="entry name" value="TRNASYNTHCYS"/>
</dbReference>
<dbReference type="InterPro" id="IPR032678">
    <property type="entry name" value="tRNA-synt_1_cat_dom"/>
</dbReference>
<protein>
    <recommendedName>
        <fullName evidence="13">Cysteine--tRNA ligase</fullName>
        <ecNumber evidence="13">6.1.1.16</ecNumber>
    </recommendedName>
    <alternativeName>
        <fullName evidence="13">Cysteinyl-tRNA synthetase</fullName>
        <shortName evidence="13">CysRS</shortName>
    </alternativeName>
</protein>
<organism evidence="15 16">
    <name type="scientific">Candidatus Harrisonbacteria bacterium RIFCSPLOWO2_01_FULL_44_18</name>
    <dbReference type="NCBI Taxonomy" id="1798407"/>
    <lineage>
        <taxon>Bacteria</taxon>
        <taxon>Candidatus Harrisoniibacteriota</taxon>
    </lineage>
</organism>
<keyword evidence="5 13" id="KW-0963">Cytoplasm</keyword>